<evidence type="ECO:0000313" key="1">
    <source>
        <dbReference type="EMBL" id="MFD2661963.1"/>
    </source>
</evidence>
<organism evidence="1 2">
    <name type="scientific">Paenibacillus thailandensis</name>
    <dbReference type="NCBI Taxonomy" id="393250"/>
    <lineage>
        <taxon>Bacteria</taxon>
        <taxon>Bacillati</taxon>
        <taxon>Bacillota</taxon>
        <taxon>Bacilli</taxon>
        <taxon>Bacillales</taxon>
        <taxon>Paenibacillaceae</taxon>
        <taxon>Paenibacillus</taxon>
    </lineage>
</organism>
<dbReference type="RefSeq" id="WP_379275574.1">
    <property type="nucleotide sequence ID" value="NZ_JBHUGT010000029.1"/>
</dbReference>
<gene>
    <name evidence="1" type="ORF">ACFSW5_17035</name>
</gene>
<proteinExistence type="predicted"/>
<evidence type="ECO:0000313" key="2">
    <source>
        <dbReference type="Proteomes" id="UP001597493"/>
    </source>
</evidence>
<dbReference type="EMBL" id="JBHUMY010000020">
    <property type="protein sequence ID" value="MFD2661963.1"/>
    <property type="molecule type" value="Genomic_DNA"/>
</dbReference>
<evidence type="ECO:0008006" key="3">
    <source>
        <dbReference type="Google" id="ProtNLM"/>
    </source>
</evidence>
<protein>
    <recommendedName>
        <fullName evidence="3">Helix-turn-helix domain-containing protein</fullName>
    </recommendedName>
</protein>
<reference evidence="2" key="1">
    <citation type="journal article" date="2019" name="Int. J. Syst. Evol. Microbiol.">
        <title>The Global Catalogue of Microorganisms (GCM) 10K type strain sequencing project: providing services to taxonomists for standard genome sequencing and annotation.</title>
        <authorList>
            <consortium name="The Broad Institute Genomics Platform"/>
            <consortium name="The Broad Institute Genome Sequencing Center for Infectious Disease"/>
            <person name="Wu L."/>
            <person name="Ma J."/>
        </authorList>
    </citation>
    <scope>NUCLEOTIDE SEQUENCE [LARGE SCALE GENOMIC DNA]</scope>
    <source>
        <strain evidence="2">TISTR 1827</strain>
    </source>
</reference>
<comment type="caution">
    <text evidence="1">The sequence shown here is derived from an EMBL/GenBank/DDBJ whole genome shotgun (WGS) entry which is preliminary data.</text>
</comment>
<sequence length="60" mass="6840">MDKRKVIAAYKRGWITIQECAQIVGVDIRQIDRLVNDPNLSVEVKLSDAGMRRSGQPLMR</sequence>
<keyword evidence="2" id="KW-1185">Reference proteome</keyword>
<name>A0ABW5QZJ9_9BACL</name>
<accession>A0ABW5QZJ9</accession>
<dbReference type="Proteomes" id="UP001597493">
    <property type="component" value="Unassembled WGS sequence"/>
</dbReference>